<dbReference type="Proteomes" id="UP000765802">
    <property type="component" value="Unassembled WGS sequence"/>
</dbReference>
<feature type="domain" description="Cupin type-2" evidence="1">
    <location>
        <begin position="39"/>
        <end position="96"/>
    </location>
</feature>
<keyword evidence="3" id="KW-1185">Reference proteome</keyword>
<dbReference type="PANTHER" id="PTHR36440:SF1">
    <property type="entry name" value="PUTATIVE (AFU_ORTHOLOGUE AFUA_8G07350)-RELATED"/>
    <property type="match status" value="1"/>
</dbReference>
<accession>A0ABR7MBT0</accession>
<dbReference type="InterPro" id="IPR014710">
    <property type="entry name" value="RmlC-like_jellyroll"/>
</dbReference>
<name>A0ABR7MBT0_9BACT</name>
<dbReference type="Pfam" id="PF07883">
    <property type="entry name" value="Cupin_2"/>
    <property type="match status" value="1"/>
</dbReference>
<gene>
    <name evidence="2" type="ORF">BC349_15595</name>
</gene>
<dbReference type="Gene3D" id="2.60.120.10">
    <property type="entry name" value="Jelly Rolls"/>
    <property type="match status" value="1"/>
</dbReference>
<comment type="caution">
    <text evidence="2">The sequence shown here is derived from an EMBL/GenBank/DDBJ whole genome shotgun (WGS) entry which is preliminary data.</text>
</comment>
<evidence type="ECO:0000313" key="2">
    <source>
        <dbReference type="EMBL" id="MBC6492484.1"/>
    </source>
</evidence>
<protein>
    <recommendedName>
        <fullName evidence="1">Cupin type-2 domain-containing protein</fullName>
    </recommendedName>
</protein>
<evidence type="ECO:0000259" key="1">
    <source>
        <dbReference type="Pfam" id="PF07883"/>
    </source>
</evidence>
<dbReference type="CDD" id="cd02208">
    <property type="entry name" value="cupin_RmlC-like"/>
    <property type="match status" value="1"/>
</dbReference>
<proteinExistence type="predicted"/>
<evidence type="ECO:0000313" key="3">
    <source>
        <dbReference type="Proteomes" id="UP000765802"/>
    </source>
</evidence>
<dbReference type="RefSeq" id="WP_187257807.1">
    <property type="nucleotide sequence ID" value="NZ_JBHULF010000020.1"/>
</dbReference>
<reference evidence="2 3" key="1">
    <citation type="submission" date="2016-07" db="EMBL/GenBank/DDBJ databases">
        <title>Genome analysis of Flavihumibacter stibioxidans YS-17.</title>
        <authorList>
            <person name="Shi K."/>
            <person name="Han Y."/>
            <person name="Wang G."/>
        </authorList>
    </citation>
    <scope>NUCLEOTIDE SEQUENCE [LARGE SCALE GENOMIC DNA]</scope>
    <source>
        <strain evidence="2 3">YS-17</strain>
    </source>
</reference>
<dbReference type="PANTHER" id="PTHR36440">
    <property type="entry name" value="PUTATIVE (AFU_ORTHOLOGUE AFUA_8G07350)-RELATED"/>
    <property type="match status" value="1"/>
</dbReference>
<dbReference type="InterPro" id="IPR053146">
    <property type="entry name" value="QDO-like"/>
</dbReference>
<dbReference type="SUPFAM" id="SSF51182">
    <property type="entry name" value="RmlC-like cupins"/>
    <property type="match status" value="1"/>
</dbReference>
<organism evidence="2 3">
    <name type="scientific">Flavihumibacter stibioxidans</name>
    <dbReference type="NCBI Taxonomy" id="1834163"/>
    <lineage>
        <taxon>Bacteria</taxon>
        <taxon>Pseudomonadati</taxon>
        <taxon>Bacteroidota</taxon>
        <taxon>Chitinophagia</taxon>
        <taxon>Chitinophagales</taxon>
        <taxon>Chitinophagaceae</taxon>
        <taxon>Flavihumibacter</taxon>
    </lineage>
</organism>
<sequence length="185" mass="21569">MQETSIRNLLTGQEIKFLSGPAFAGGDKLWMEMAFNGIGEPPPMHFHPLQEERFTVLSGYLVVRFSDQVVEYRAGDVIEIPRNTPHGMWNGYDGRTVVNWEVFPAMRAEVFFKEVFEMVNDRYSQQLNDLGFLQKIVLANKYSSEFRLVKPPMWLVKLLYGVMWPVIWFSQAVNKYKKPRYGAFM</sequence>
<dbReference type="EMBL" id="MBUA01000028">
    <property type="protein sequence ID" value="MBC6492484.1"/>
    <property type="molecule type" value="Genomic_DNA"/>
</dbReference>
<dbReference type="InterPro" id="IPR011051">
    <property type="entry name" value="RmlC_Cupin_sf"/>
</dbReference>
<dbReference type="InterPro" id="IPR013096">
    <property type="entry name" value="Cupin_2"/>
</dbReference>